<dbReference type="PANTHER" id="PTHR38469:SF1">
    <property type="entry name" value="PERIPLASMIC PEPTIDASE SUBFAMILY S1B"/>
    <property type="match status" value="1"/>
</dbReference>
<evidence type="ECO:0000256" key="4">
    <source>
        <dbReference type="ARBA" id="ARBA00022729"/>
    </source>
</evidence>
<comment type="function">
    <text evidence="6">Catalyzes the removal of dipeptides from the N-terminus of oligopeptides.</text>
</comment>
<dbReference type="EMBL" id="BOPV01000001">
    <property type="protein sequence ID" value="GIL41726.1"/>
    <property type="molecule type" value="Genomic_DNA"/>
</dbReference>
<comment type="caution">
    <text evidence="7">The sequence shown here is derived from an EMBL/GenBank/DDBJ whole genome shotgun (WGS) entry which is preliminary data.</text>
</comment>
<evidence type="ECO:0000256" key="6">
    <source>
        <dbReference type="RuleBase" id="RU366067"/>
    </source>
</evidence>
<keyword evidence="4 6" id="KW-0732">Signal</keyword>
<dbReference type="GO" id="GO:0006508">
    <property type="term" value="P:proteolysis"/>
    <property type="evidence" value="ECO:0007669"/>
    <property type="project" value="UniProtKB-KW"/>
</dbReference>
<dbReference type="Pfam" id="PF10459">
    <property type="entry name" value="Peptidase_S46"/>
    <property type="match status" value="1"/>
</dbReference>
<evidence type="ECO:0000313" key="7">
    <source>
        <dbReference type="EMBL" id="GIL41726.1"/>
    </source>
</evidence>
<dbReference type="SUPFAM" id="SSF50494">
    <property type="entry name" value="Trypsin-like serine proteases"/>
    <property type="match status" value="1"/>
</dbReference>
<evidence type="ECO:0000256" key="2">
    <source>
        <dbReference type="ARBA" id="ARBA00022438"/>
    </source>
</evidence>
<dbReference type="EC" id="3.4.14.-" evidence="6"/>
<reference evidence="7" key="1">
    <citation type="submission" date="2021-02" db="EMBL/GenBank/DDBJ databases">
        <title>Genome sequence of Rhodospirillales sp. strain TMPK1 isolated from soil.</title>
        <authorList>
            <person name="Nakai R."/>
            <person name="Kusada H."/>
            <person name="Tamaki H."/>
        </authorList>
    </citation>
    <scope>NUCLEOTIDE SEQUENCE</scope>
    <source>
        <strain evidence="7">TMPK1</strain>
    </source>
</reference>
<keyword evidence="5 6" id="KW-0378">Hydrolase</keyword>
<evidence type="ECO:0000256" key="1">
    <source>
        <dbReference type="ARBA" id="ARBA00010491"/>
    </source>
</evidence>
<feature type="chain" id="PRO_5035969419" description="Dipeptidyl-peptidase" evidence="6">
    <location>
        <begin position="20"/>
        <end position="692"/>
    </location>
</feature>
<keyword evidence="8" id="KW-1185">Reference proteome</keyword>
<keyword evidence="2 6" id="KW-0031">Aminopeptidase</keyword>
<sequence>MKKLLLVAALVLPSMAAHADEGMYTFNNAPAKAIGEKYGFSPDKAWLDHVQLSSVRLARGCSGSFVSKDGLVLTNHHCMRGCVEQLSTAQENLMAKGFTAKDPAAERKCPDVEVNQLVEITSVTDRITKATDGKTGKDFADALRGVQAAIQKECSTGADIRCDVVSLYQGGQYDLYKYRRYQDARLVFAPELGVAKFGGDPDNFNFPRYGLDMALLRVYGADGKPIKVDHHLSWAKASAAENDLVFTSGNPGGTDRQLTLAQLSFRRDYVLPRLVAQFSERRGILVAFSRRGPEQQRVAEEKLLRIENTLKVYKGRLDALAGALYAQKQTAEADFRAKVDADPKLKSVAGDAWDGIAKAVQAERALHDRRYMLDLGNGFDSDLFTLARQLVRAADERAKPNEQRLKEYTDAAFPQIEQRLVSSFPIAKDLEVETLGWSLATMRAWLSPDDATVKEALGKDDTFDLAKRLVTGTKLNDVQVRKTLLAGGKAAIEASKDPMILFAKQVDAASRAVRATYEADVDAPEKKFGAALAQARFALEGSAVPPDATFSPRLSYGKVAGWTEPSGKQVPYFTLTSAVFERATGNVPFRLPQSWLDAKPALDGTVHMDFVTTNDIVGGNSGSPIINQKGELVGLAFDGNAHSIGGSYGYDGALNRCIGVDVMAMKQALAKVYKADALVRELTGNDTRAEAR</sequence>
<evidence type="ECO:0000313" key="8">
    <source>
        <dbReference type="Proteomes" id="UP000681075"/>
    </source>
</evidence>
<comment type="similarity">
    <text evidence="1 6">Belongs to the peptidase S46 family.</text>
</comment>
<dbReference type="Gene3D" id="2.40.10.10">
    <property type="entry name" value="Trypsin-like serine proteases"/>
    <property type="match status" value="1"/>
</dbReference>
<accession>A0A8S8XKQ5</accession>
<dbReference type="InterPro" id="IPR009003">
    <property type="entry name" value="Peptidase_S1_PA"/>
</dbReference>
<feature type="signal peptide" evidence="6">
    <location>
        <begin position="1"/>
        <end position="19"/>
    </location>
</feature>
<dbReference type="Proteomes" id="UP000681075">
    <property type="component" value="Unassembled WGS sequence"/>
</dbReference>
<protein>
    <recommendedName>
        <fullName evidence="6">Dipeptidyl-peptidase</fullName>
        <ecNumber evidence="6">3.4.14.-</ecNumber>
    </recommendedName>
</protein>
<dbReference type="PANTHER" id="PTHR38469">
    <property type="entry name" value="PERIPLASMIC PEPTIDASE SUBFAMILY S1B"/>
    <property type="match status" value="1"/>
</dbReference>
<dbReference type="AlphaFoldDB" id="A0A8S8XKQ5"/>
<keyword evidence="3 6" id="KW-0645">Protease</keyword>
<evidence type="ECO:0000256" key="3">
    <source>
        <dbReference type="ARBA" id="ARBA00022670"/>
    </source>
</evidence>
<dbReference type="RefSeq" id="WP_420245339.1">
    <property type="nucleotide sequence ID" value="NZ_BOPV01000001.1"/>
</dbReference>
<dbReference type="InterPro" id="IPR019500">
    <property type="entry name" value="Pep_S46"/>
</dbReference>
<dbReference type="GO" id="GO:0008239">
    <property type="term" value="F:dipeptidyl-peptidase activity"/>
    <property type="evidence" value="ECO:0007669"/>
    <property type="project" value="UniProtKB-UniRule"/>
</dbReference>
<gene>
    <name evidence="7" type="ORF">TMPK1_39630</name>
</gene>
<evidence type="ECO:0000256" key="5">
    <source>
        <dbReference type="ARBA" id="ARBA00022801"/>
    </source>
</evidence>
<name>A0A8S8XKQ5_9PROT</name>
<dbReference type="InterPro" id="IPR043504">
    <property type="entry name" value="Peptidase_S1_PA_chymotrypsin"/>
</dbReference>
<dbReference type="GO" id="GO:0043171">
    <property type="term" value="P:peptide catabolic process"/>
    <property type="evidence" value="ECO:0007669"/>
    <property type="project" value="UniProtKB-UniRule"/>
</dbReference>
<keyword evidence="6" id="KW-0720">Serine protease</keyword>
<organism evidence="7 8">
    <name type="scientific">Roseiterribacter gracilis</name>
    <dbReference type="NCBI Taxonomy" id="2812848"/>
    <lineage>
        <taxon>Bacteria</taxon>
        <taxon>Pseudomonadati</taxon>
        <taxon>Pseudomonadota</taxon>
        <taxon>Alphaproteobacteria</taxon>
        <taxon>Rhodospirillales</taxon>
        <taxon>Roseiterribacteraceae</taxon>
        <taxon>Roseiterribacter</taxon>
    </lineage>
</organism>
<dbReference type="GO" id="GO:0070009">
    <property type="term" value="F:serine-type aminopeptidase activity"/>
    <property type="evidence" value="ECO:0007669"/>
    <property type="project" value="UniProtKB-UniRule"/>
</dbReference>
<proteinExistence type="inferred from homology"/>